<dbReference type="Gene3D" id="3.40.50.2020">
    <property type="match status" value="1"/>
</dbReference>
<feature type="short sequence motif" description="PRPP-binding" evidence="4">
    <location>
        <begin position="109"/>
        <end position="121"/>
    </location>
</feature>
<feature type="domain" description="Phosphoribosyltransferase" evidence="5">
    <location>
        <begin position="17"/>
        <end position="164"/>
    </location>
</feature>
<dbReference type="PANTHER" id="PTHR11608">
    <property type="entry name" value="BIFUNCTIONAL PROTEIN PYRR"/>
    <property type="match status" value="1"/>
</dbReference>
<gene>
    <name evidence="4" type="primary">pyrR</name>
    <name evidence="6" type="ORF">AVDCRST_MAG77-3801</name>
</gene>
<organism evidence="6">
    <name type="scientific">uncultured Chloroflexota bacterium</name>
    <dbReference type="NCBI Taxonomy" id="166587"/>
    <lineage>
        <taxon>Bacteria</taxon>
        <taxon>Bacillati</taxon>
        <taxon>Chloroflexota</taxon>
        <taxon>environmental samples</taxon>
    </lineage>
</organism>
<dbReference type="NCBIfam" id="NF003548">
    <property type="entry name" value="PRK05205.1-4"/>
    <property type="match status" value="1"/>
</dbReference>
<dbReference type="InterPro" id="IPR000836">
    <property type="entry name" value="PRTase_dom"/>
</dbReference>
<evidence type="ECO:0000256" key="4">
    <source>
        <dbReference type="HAMAP-Rule" id="MF_01219"/>
    </source>
</evidence>
<comment type="catalytic activity">
    <reaction evidence="4">
        <text>UMP + diphosphate = 5-phospho-alpha-D-ribose 1-diphosphate + uracil</text>
        <dbReference type="Rhea" id="RHEA:13017"/>
        <dbReference type="ChEBI" id="CHEBI:17568"/>
        <dbReference type="ChEBI" id="CHEBI:33019"/>
        <dbReference type="ChEBI" id="CHEBI:57865"/>
        <dbReference type="ChEBI" id="CHEBI:58017"/>
        <dbReference type="EC" id="2.4.2.9"/>
    </reaction>
</comment>
<dbReference type="Pfam" id="PF00156">
    <property type="entry name" value="Pribosyltran"/>
    <property type="match status" value="1"/>
</dbReference>
<dbReference type="NCBIfam" id="NF003545">
    <property type="entry name" value="PRK05205.1-1"/>
    <property type="match status" value="1"/>
</dbReference>
<keyword evidence="4" id="KW-0328">Glycosyltransferase</keyword>
<protein>
    <recommendedName>
        <fullName evidence="4">Bifunctional protein PyrR</fullName>
    </recommendedName>
    <domain>
        <recommendedName>
            <fullName evidence="4">Pyrimidine operon regulatory protein</fullName>
        </recommendedName>
    </domain>
    <domain>
        <recommendedName>
            <fullName evidence="4">Uracil phosphoribosyltransferase</fullName>
            <shortName evidence="4">UPRTase</shortName>
            <ecNumber evidence="4">2.4.2.9</ecNumber>
        </recommendedName>
    </domain>
</protein>
<evidence type="ECO:0000313" key="6">
    <source>
        <dbReference type="EMBL" id="CAA9280529.1"/>
    </source>
</evidence>
<dbReference type="GO" id="GO:0004845">
    <property type="term" value="F:uracil phosphoribosyltransferase activity"/>
    <property type="evidence" value="ECO:0007669"/>
    <property type="project" value="UniProtKB-UniRule"/>
</dbReference>
<dbReference type="HAMAP" id="MF_01219">
    <property type="entry name" value="PyrR"/>
    <property type="match status" value="1"/>
</dbReference>
<comment type="similarity">
    <text evidence="1 4">Belongs to the purine/pyrimidine phosphoribosyltransferase family. PyrR subfamily.</text>
</comment>
<proteinExistence type="inferred from homology"/>
<name>A0A6J4JKH6_9CHLR</name>
<dbReference type="EC" id="2.4.2.9" evidence="4"/>
<dbReference type="FunFam" id="3.40.50.2020:FF:000020">
    <property type="entry name" value="Bifunctional protein PyrR"/>
    <property type="match status" value="1"/>
</dbReference>
<evidence type="ECO:0000256" key="1">
    <source>
        <dbReference type="ARBA" id="ARBA00005565"/>
    </source>
</evidence>
<keyword evidence="3 4" id="KW-0804">Transcription</keyword>
<dbReference type="NCBIfam" id="NF003547">
    <property type="entry name" value="PRK05205.1-3"/>
    <property type="match status" value="1"/>
</dbReference>
<dbReference type="InterPro" id="IPR029057">
    <property type="entry name" value="PRTase-like"/>
</dbReference>
<evidence type="ECO:0000256" key="3">
    <source>
        <dbReference type="ARBA" id="ARBA00023163"/>
    </source>
</evidence>
<accession>A0A6J4JKH6</accession>
<evidence type="ECO:0000259" key="5">
    <source>
        <dbReference type="Pfam" id="PF00156"/>
    </source>
</evidence>
<dbReference type="PANTHER" id="PTHR11608:SF0">
    <property type="entry name" value="BIFUNCTIONAL PROTEIN PYRR"/>
    <property type="match status" value="1"/>
</dbReference>
<dbReference type="GO" id="GO:0006355">
    <property type="term" value="P:regulation of DNA-templated transcription"/>
    <property type="evidence" value="ECO:0007669"/>
    <property type="project" value="UniProtKB-UniRule"/>
</dbReference>
<reference evidence="6" key="1">
    <citation type="submission" date="2020-02" db="EMBL/GenBank/DDBJ databases">
        <authorList>
            <person name="Meier V. D."/>
        </authorList>
    </citation>
    <scope>NUCLEOTIDE SEQUENCE</scope>
    <source>
        <strain evidence="6">AVDCRST_MAG77</strain>
    </source>
</reference>
<dbReference type="CDD" id="cd06223">
    <property type="entry name" value="PRTases_typeI"/>
    <property type="match status" value="1"/>
</dbReference>
<evidence type="ECO:0000256" key="2">
    <source>
        <dbReference type="ARBA" id="ARBA00023015"/>
    </source>
</evidence>
<comment type="function">
    <text evidence="4">Regulates the transcription of the pyrimidine nucleotide (pyr) operon in response to exogenous pyrimidines.</text>
</comment>
<dbReference type="EMBL" id="CADCTC010000205">
    <property type="protein sequence ID" value="CAA9280529.1"/>
    <property type="molecule type" value="Genomic_DNA"/>
</dbReference>
<dbReference type="NCBIfam" id="NF003549">
    <property type="entry name" value="PRK05205.1-5"/>
    <property type="match status" value="1"/>
</dbReference>
<dbReference type="InterPro" id="IPR050137">
    <property type="entry name" value="PyrR_bifunctional"/>
</dbReference>
<dbReference type="InterPro" id="IPR023050">
    <property type="entry name" value="PyrR"/>
</dbReference>
<keyword evidence="2 4" id="KW-0805">Transcription regulation</keyword>
<comment type="function">
    <text evidence="4">Also displays a weak uracil phosphoribosyltransferase activity which is not physiologically significant.</text>
</comment>
<dbReference type="SUPFAM" id="SSF53271">
    <property type="entry name" value="PRTase-like"/>
    <property type="match status" value="1"/>
</dbReference>
<dbReference type="AlphaFoldDB" id="A0A6J4JKH6"/>
<keyword evidence="4" id="KW-0808">Transferase</keyword>
<sequence>MAVDAPAAVETGAETPLLDEEGIRRALTRIAHEILERNQGPGEVLLVGLRRRGVPLAQRLARLIRQFEGADVPVGELDITMYRDDLALRGTRPEMHPTSMPHDVGGKRVVLVDDVLYTGRTVRAALDAVLDYGRPHLIQLAVLVDRGHRELPIRADYVGKNVPTAQQEEIAVRLVETDGRDEVVLVKGDAA</sequence>